<gene>
    <name evidence="2" type="ORF">SERLA73DRAFT_27915</name>
</gene>
<evidence type="ECO:0000259" key="1">
    <source>
        <dbReference type="Pfam" id="PF26138"/>
    </source>
</evidence>
<dbReference type="AlphaFoldDB" id="F8PT31"/>
<feature type="domain" description="DUF8040" evidence="1">
    <location>
        <begin position="3"/>
        <end position="63"/>
    </location>
</feature>
<name>F8PT31_SERL3</name>
<dbReference type="OrthoDB" id="2430314at2759"/>
<dbReference type="Pfam" id="PF26138">
    <property type="entry name" value="DUF8040"/>
    <property type="match status" value="1"/>
</dbReference>
<protein>
    <recommendedName>
        <fullName evidence="1">DUF8040 domain-containing protein</fullName>
    </recommendedName>
</protein>
<evidence type="ECO:0000313" key="2">
    <source>
        <dbReference type="EMBL" id="EGO00861.1"/>
    </source>
</evidence>
<accession>F8PT31</accession>
<reference evidence="3" key="1">
    <citation type="journal article" date="2011" name="Science">
        <title>The plant cell wall-decomposing machinery underlies the functional diversity of forest fungi.</title>
        <authorList>
            <person name="Eastwood D.C."/>
            <person name="Floudas D."/>
            <person name="Binder M."/>
            <person name="Majcherczyk A."/>
            <person name="Schneider P."/>
            <person name="Aerts A."/>
            <person name="Asiegbu F.O."/>
            <person name="Baker S.E."/>
            <person name="Barry K."/>
            <person name="Bendiksby M."/>
            <person name="Blumentritt M."/>
            <person name="Coutinho P.M."/>
            <person name="Cullen D."/>
            <person name="de Vries R.P."/>
            <person name="Gathman A."/>
            <person name="Goodell B."/>
            <person name="Henrissat B."/>
            <person name="Ihrmark K."/>
            <person name="Kauserud H."/>
            <person name="Kohler A."/>
            <person name="LaButti K."/>
            <person name="Lapidus A."/>
            <person name="Lavin J.L."/>
            <person name="Lee Y.-H."/>
            <person name="Lindquist E."/>
            <person name="Lilly W."/>
            <person name="Lucas S."/>
            <person name="Morin E."/>
            <person name="Murat C."/>
            <person name="Oguiza J.A."/>
            <person name="Park J."/>
            <person name="Pisabarro A.G."/>
            <person name="Riley R."/>
            <person name="Rosling A."/>
            <person name="Salamov A."/>
            <person name="Schmidt O."/>
            <person name="Schmutz J."/>
            <person name="Skrede I."/>
            <person name="Stenlid J."/>
            <person name="Wiebenga A."/>
            <person name="Xie X."/>
            <person name="Kuees U."/>
            <person name="Hibbett D.S."/>
            <person name="Hoffmeister D."/>
            <person name="Hoegberg N."/>
            <person name="Martin F."/>
            <person name="Grigoriev I.V."/>
            <person name="Watkinson S.C."/>
        </authorList>
    </citation>
    <scope>NUCLEOTIDE SEQUENCE [LARGE SCALE GENOMIC DNA]</scope>
    <source>
        <strain evidence="3">strain S7.3</strain>
    </source>
</reference>
<dbReference type="Proteomes" id="UP000008063">
    <property type="component" value="Unassembled WGS sequence"/>
</dbReference>
<evidence type="ECO:0000313" key="3">
    <source>
        <dbReference type="Proteomes" id="UP000008063"/>
    </source>
</evidence>
<dbReference type="HOGENOM" id="CLU_171507_1_1_1"/>
<organism evidence="3">
    <name type="scientific">Serpula lacrymans var. lacrymans (strain S7.3)</name>
    <name type="common">Dry rot fungus</name>
    <dbReference type="NCBI Taxonomy" id="936435"/>
    <lineage>
        <taxon>Eukaryota</taxon>
        <taxon>Fungi</taxon>
        <taxon>Dikarya</taxon>
        <taxon>Basidiomycota</taxon>
        <taxon>Agaricomycotina</taxon>
        <taxon>Agaricomycetes</taxon>
        <taxon>Agaricomycetidae</taxon>
        <taxon>Boletales</taxon>
        <taxon>Coniophorineae</taxon>
        <taxon>Serpulaceae</taxon>
        <taxon>Serpula</taxon>
    </lineage>
</organism>
<dbReference type="InParanoid" id="F8PT31"/>
<feature type="non-terminal residue" evidence="2">
    <location>
        <position position="63"/>
    </location>
</feature>
<dbReference type="STRING" id="936435.F8PT31"/>
<keyword evidence="3" id="KW-1185">Reference proteome</keyword>
<sequence length="63" mass="7184">YHTSVLTGHGWVTELLNGHPGHIWTELGVNKRVFVKLIDLLETNGYTDSKNVSIEEQLSIFLY</sequence>
<feature type="non-terminal residue" evidence="2">
    <location>
        <position position="1"/>
    </location>
</feature>
<proteinExistence type="predicted"/>
<dbReference type="EMBL" id="GL945478">
    <property type="protein sequence ID" value="EGO00861.1"/>
    <property type="molecule type" value="Genomic_DNA"/>
</dbReference>
<dbReference type="InterPro" id="IPR058353">
    <property type="entry name" value="DUF8040"/>
</dbReference>